<dbReference type="Proteomes" id="UP000732377">
    <property type="component" value="Unassembled WGS sequence"/>
</dbReference>
<dbReference type="Gene3D" id="3.60.40.10">
    <property type="entry name" value="PPM-type phosphatase domain"/>
    <property type="match status" value="1"/>
</dbReference>
<gene>
    <name evidence="5" type="ORF">CWE10_15675</name>
</gene>
<dbReference type="InterPro" id="IPR036457">
    <property type="entry name" value="PPM-type-like_dom_sf"/>
</dbReference>
<protein>
    <recommendedName>
        <fullName evidence="4">PPM-type phosphatase domain-containing protein</fullName>
    </recommendedName>
</protein>
<evidence type="ECO:0000313" key="6">
    <source>
        <dbReference type="Proteomes" id="UP000732377"/>
    </source>
</evidence>
<feature type="domain" description="PPM-type phosphatase" evidence="4">
    <location>
        <begin position="519"/>
        <end position="728"/>
    </location>
</feature>
<dbReference type="SUPFAM" id="SSF81606">
    <property type="entry name" value="PP2C-like"/>
    <property type="match status" value="1"/>
</dbReference>
<organism evidence="5 6">
    <name type="scientific">Symbiobacterium thermophilum</name>
    <dbReference type="NCBI Taxonomy" id="2734"/>
    <lineage>
        <taxon>Bacteria</taxon>
        <taxon>Bacillati</taxon>
        <taxon>Bacillota</taxon>
        <taxon>Clostridia</taxon>
        <taxon>Eubacteriales</taxon>
        <taxon>Symbiobacteriaceae</taxon>
        <taxon>Symbiobacterium</taxon>
    </lineage>
</organism>
<accession>A0A953IE02</accession>
<dbReference type="GO" id="GO:0016791">
    <property type="term" value="F:phosphatase activity"/>
    <property type="evidence" value="ECO:0007669"/>
    <property type="project" value="TreeGrafter"/>
</dbReference>
<dbReference type="AlphaFoldDB" id="A0A953IE02"/>
<dbReference type="EMBL" id="PIUK01000208">
    <property type="protein sequence ID" value="MBY6277614.1"/>
    <property type="molecule type" value="Genomic_DNA"/>
</dbReference>
<keyword evidence="3" id="KW-0472">Membrane</keyword>
<dbReference type="RefSeq" id="WP_011197313.1">
    <property type="nucleotide sequence ID" value="NZ_PIUK01000208.1"/>
</dbReference>
<keyword evidence="3" id="KW-0812">Transmembrane</keyword>
<dbReference type="InterPro" id="IPR045768">
    <property type="entry name" value="SpoIIE_N"/>
</dbReference>
<keyword evidence="1" id="KW-0378">Hydrolase</keyword>
<reference evidence="5" key="1">
    <citation type="submission" date="2017-11" db="EMBL/GenBank/DDBJ databases">
        <title>Three new genomes from thermophilic consortium.</title>
        <authorList>
            <person name="Quaggio R."/>
            <person name="Amgarten D."/>
            <person name="Setubal J.C."/>
        </authorList>
    </citation>
    <scope>NUCLEOTIDE SEQUENCE</scope>
    <source>
        <strain evidence="5">ZCTH01-B2</strain>
    </source>
</reference>
<dbReference type="PANTHER" id="PTHR43156">
    <property type="entry name" value="STAGE II SPORULATION PROTEIN E-RELATED"/>
    <property type="match status" value="1"/>
</dbReference>
<feature type="transmembrane region" description="Helical" evidence="3">
    <location>
        <begin position="122"/>
        <end position="142"/>
    </location>
</feature>
<comment type="caution">
    <text evidence="5">The sequence shown here is derived from an EMBL/GenBank/DDBJ whole genome shotgun (WGS) entry which is preliminary data.</text>
</comment>
<keyword evidence="3" id="KW-1133">Transmembrane helix</keyword>
<dbReference type="OMA" id="MEIGREW"/>
<name>A0A953IE02_SYMTR</name>
<proteinExistence type="predicted"/>
<evidence type="ECO:0000313" key="5">
    <source>
        <dbReference type="EMBL" id="MBY6277614.1"/>
    </source>
</evidence>
<dbReference type="Pfam" id="PF19732">
    <property type="entry name" value="SpoIIE_N"/>
    <property type="match status" value="1"/>
</dbReference>
<sequence>MAFSRSSDRPEPSGRRWTGLQGWLQRRLSWAWRPLLYAGIVIAFLMGRAQPVSPAAPFSIAFYTAVRAAGFGGLAALPVALALLGGAALVQPLSVFATTAVAIGLVHTLGGLTQVSPRHSPLIGALLAAAVAAGQGILQNPAVGTVPLAFWSSLTGVLALLFTLAVSDLRQGRYPEGAPLDLPVPAIILLASALTGLQDLTLWGRLSLHGVFAGLAVLLCAHAGGMGWGAAAGAVIGMSSFLTVLAHPPGTGMFGPPTLSDSQAMAYVVAGFLGGAFRDLRKPGVGLAYALGFLSYSMATQGQGAVLEAMALSAGTATLLFWLLPSAWAVRLPQALRSERAAPPEPDAGAPVDGTVREARERLLAVAQALREIQRTYTQVAAVASPPAPVLERRLRSLKEQVCQSCSLRAQCWERDADETRQLMDDLWRRIDLEGPLPLSPLPDQLEARCIHPAQVAVTLNHLYDLERSDRALARRLEEGRAVAGEYIHSVARMLDRMAEDIAAGGRPGRAMPAVFTATAAVARMPKRGGHISGDSAVTGPLSGGRFLLALSDGMGVGREAAVQSGECVRLLQQLLDAGFNAEVAVKTVNSVLLLRGPGDTFATLDLAVLDLATGQAEFVKVGAAPSFVRRGGDVTVVRVPAPPAGAVPDVEVEPERRVLGDGDLIVMVSDGVLEAARDQEDKERWLLEQLSREQSADPEEVAERVLARALELTPAPEDDLTVVVARMALADGAAEAAPRPKPSGQWVPAMTAPRGGPGGNGGRRARRR</sequence>
<feature type="transmembrane region" description="Helical" evidence="3">
    <location>
        <begin position="60"/>
        <end position="83"/>
    </location>
</feature>
<feature type="transmembrane region" description="Helical" evidence="3">
    <location>
        <begin position="178"/>
        <end position="197"/>
    </location>
</feature>
<dbReference type="Pfam" id="PF07228">
    <property type="entry name" value="SpoIIE"/>
    <property type="match status" value="1"/>
</dbReference>
<dbReference type="InterPro" id="IPR001932">
    <property type="entry name" value="PPM-type_phosphatase-like_dom"/>
</dbReference>
<evidence type="ECO:0000256" key="3">
    <source>
        <dbReference type="SAM" id="Phobius"/>
    </source>
</evidence>
<feature type="transmembrane region" description="Helical" evidence="3">
    <location>
        <begin position="89"/>
        <end position="110"/>
    </location>
</feature>
<dbReference type="PROSITE" id="PS51746">
    <property type="entry name" value="PPM_2"/>
    <property type="match status" value="1"/>
</dbReference>
<evidence type="ECO:0000256" key="2">
    <source>
        <dbReference type="SAM" id="MobiDB-lite"/>
    </source>
</evidence>
<feature type="transmembrane region" description="Helical" evidence="3">
    <location>
        <begin position="148"/>
        <end position="166"/>
    </location>
</feature>
<dbReference type="InterPro" id="IPR052016">
    <property type="entry name" value="Bact_Sigma-Reg"/>
</dbReference>
<evidence type="ECO:0000256" key="1">
    <source>
        <dbReference type="ARBA" id="ARBA00022801"/>
    </source>
</evidence>
<feature type="transmembrane region" description="Helical" evidence="3">
    <location>
        <begin position="30"/>
        <end position="48"/>
    </location>
</feature>
<dbReference type="PANTHER" id="PTHR43156:SF2">
    <property type="entry name" value="STAGE II SPORULATION PROTEIN E"/>
    <property type="match status" value="1"/>
</dbReference>
<evidence type="ECO:0000259" key="4">
    <source>
        <dbReference type="PROSITE" id="PS51746"/>
    </source>
</evidence>
<dbReference type="SMART" id="SM00331">
    <property type="entry name" value="PP2C_SIG"/>
    <property type="match status" value="1"/>
</dbReference>
<feature type="region of interest" description="Disordered" evidence="2">
    <location>
        <begin position="734"/>
        <end position="769"/>
    </location>
</feature>